<keyword evidence="2" id="KW-1185">Reference proteome</keyword>
<accession>A0ABX5KSU1</accession>
<evidence type="ECO:0000313" key="2">
    <source>
        <dbReference type="Proteomes" id="UP000245712"/>
    </source>
</evidence>
<gene>
    <name evidence="1" type="ORF">C7402_10219</name>
</gene>
<dbReference type="EMBL" id="QEOB01000002">
    <property type="protein sequence ID" value="PVX86184.1"/>
    <property type="molecule type" value="Genomic_DNA"/>
</dbReference>
<protein>
    <recommendedName>
        <fullName evidence="3">Secreted protein</fullName>
    </recommendedName>
</protein>
<dbReference type="Proteomes" id="UP000245712">
    <property type="component" value="Unassembled WGS sequence"/>
</dbReference>
<organism evidence="1 2">
    <name type="scientific">Paraburkholderia unamae</name>
    <dbReference type="NCBI Taxonomy" id="219649"/>
    <lineage>
        <taxon>Bacteria</taxon>
        <taxon>Pseudomonadati</taxon>
        <taxon>Pseudomonadota</taxon>
        <taxon>Betaproteobacteria</taxon>
        <taxon>Burkholderiales</taxon>
        <taxon>Burkholderiaceae</taxon>
        <taxon>Paraburkholderia</taxon>
    </lineage>
</organism>
<evidence type="ECO:0000313" key="1">
    <source>
        <dbReference type="EMBL" id="PVX86184.1"/>
    </source>
</evidence>
<sequence>MVIVLIIVFVVMASEITRAVPRMFVTVVIGEIFAIEAIYTKQSNYAEKTTLSAICNARSSGARNKKGHACNSVPFVRLYSAAITASPIATVPTCLQSGVTISAVR</sequence>
<name>A0ABX5KSU1_9BURK</name>
<reference evidence="1 2" key="1">
    <citation type="submission" date="2018-05" db="EMBL/GenBank/DDBJ databases">
        <title>Genomic Encyclopedia of Type Strains, Phase IV (KMG-V): Genome sequencing to study the core and pangenomes of soil and plant-associated prokaryotes.</title>
        <authorList>
            <person name="Whitman W."/>
        </authorList>
    </citation>
    <scope>NUCLEOTIDE SEQUENCE [LARGE SCALE GENOMIC DNA]</scope>
    <source>
        <strain evidence="1 2">SCZa-39</strain>
    </source>
</reference>
<proteinExistence type="predicted"/>
<evidence type="ECO:0008006" key="3">
    <source>
        <dbReference type="Google" id="ProtNLM"/>
    </source>
</evidence>
<comment type="caution">
    <text evidence="1">The sequence shown here is derived from an EMBL/GenBank/DDBJ whole genome shotgun (WGS) entry which is preliminary data.</text>
</comment>